<dbReference type="Pfam" id="PF14559">
    <property type="entry name" value="TPR_19"/>
    <property type="match status" value="1"/>
</dbReference>
<dbReference type="InterPro" id="IPR011990">
    <property type="entry name" value="TPR-like_helical_dom_sf"/>
</dbReference>
<dbReference type="EMBL" id="CP036290">
    <property type="protein sequence ID" value="QDU84161.1"/>
    <property type="molecule type" value="Genomic_DNA"/>
</dbReference>
<protein>
    <submittedName>
        <fullName evidence="2">Uncharacterized protein</fullName>
    </submittedName>
</protein>
<evidence type="ECO:0000313" key="2">
    <source>
        <dbReference type="EMBL" id="QDU84161.1"/>
    </source>
</evidence>
<accession>A0A518CY53</accession>
<reference evidence="2 3" key="1">
    <citation type="submission" date="2019-02" db="EMBL/GenBank/DDBJ databases">
        <title>Deep-cultivation of Planctomycetes and their phenomic and genomic characterization uncovers novel biology.</title>
        <authorList>
            <person name="Wiegand S."/>
            <person name="Jogler M."/>
            <person name="Boedeker C."/>
            <person name="Pinto D."/>
            <person name="Vollmers J."/>
            <person name="Rivas-Marin E."/>
            <person name="Kohn T."/>
            <person name="Peeters S.H."/>
            <person name="Heuer A."/>
            <person name="Rast P."/>
            <person name="Oberbeckmann S."/>
            <person name="Bunk B."/>
            <person name="Jeske O."/>
            <person name="Meyerdierks A."/>
            <person name="Storesund J.E."/>
            <person name="Kallscheuer N."/>
            <person name="Luecker S."/>
            <person name="Lage O.M."/>
            <person name="Pohl T."/>
            <person name="Merkel B.J."/>
            <person name="Hornburger P."/>
            <person name="Mueller R.-W."/>
            <person name="Bruemmer F."/>
            <person name="Labrenz M."/>
            <person name="Spormann A.M."/>
            <person name="Op den Camp H."/>
            <person name="Overmann J."/>
            <person name="Amann R."/>
            <person name="Jetten M.S.M."/>
            <person name="Mascher T."/>
            <person name="Medema M.H."/>
            <person name="Devos D.P."/>
            <person name="Kaster A.-K."/>
            <person name="Ovreas L."/>
            <person name="Rohde M."/>
            <person name="Galperin M.Y."/>
            <person name="Jogler C."/>
        </authorList>
    </citation>
    <scope>NUCLEOTIDE SEQUENCE [LARGE SCALE GENOMIC DNA]</scope>
    <source>
        <strain evidence="2 3">Pla163</strain>
    </source>
</reference>
<feature type="region of interest" description="Disordered" evidence="1">
    <location>
        <begin position="819"/>
        <end position="854"/>
    </location>
</feature>
<dbReference type="RefSeq" id="WP_145185190.1">
    <property type="nucleotide sequence ID" value="NZ_CP036290.1"/>
</dbReference>
<sequence length="854" mass="94276">MTNESIDFDALHDRVWDLHKGLRLRSAHTLALEMQARAKDERDLNAYVQACFLVLNTAPGVLQPEVGKRASLEMIALLESRDAAVEFQPDMDDDAYRSNVYWYSACAYDNLATSIADMYGANSPGLDSALNEGIAVCRRTGKTGCIGCFRAYGRARALAADDLDMALHFARSARAPGSTADETKRFAAAIGEASILTSMGDVAGAERALAEARERVTGSTFEAEHDAECQIEAATLACLRGDEPQPFKILEQAPPFDPDEAPRTQIALDHVAALRASLTGDFEGANHLLEALDRRLWRAKRIDKWFENRLRLIANDLRAGRGERVEGLVRQLRERARDARDHLTLRRLDLLEASGVDAWPHAPLAPPRAVLTVASSSAAVPVEADTTTLAESSEVHEAETALRPPPEFVARVRDLQRRVAAARREDGDLTALETELFALEPEPDDRDGRVALLSAFYDLDPFASDPARTWQHVRRLAAGLEDDGVVLSYLAFIGWMLRRVEGSAMGETILEETLVAWFDRSVELAPDDVGVRARAASWFLDRGDEDRAERLLARAARLDRSDAWVTLRLAELYGRSGRSTDALAVLDLALRSGNDDPDVLWAAVGRAAGLAEHQALVSYVRRYAEHTPDSQWVPYYELLGLVGSGRHAEAAEKLAAAEAAFPALAFAWESYRVPITAATHGPEETRRVASHFLARPTREVEDLNRYGVFAALERVLLAAESCEGLDDVADAVRRRALELGLGSASILNAWRAAREEETDVHYFDVTIEQDLPADWDARDQRLDETAGWKRLSVSYGVLAFDREEAERVALEHHPRFGPTPRIVDVDEDESTYRDQRGLMRQSGFRPGEDGGGAG</sequence>
<dbReference type="SUPFAM" id="SSF48452">
    <property type="entry name" value="TPR-like"/>
    <property type="match status" value="1"/>
</dbReference>
<organism evidence="2 3">
    <name type="scientific">Rohdeia mirabilis</name>
    <dbReference type="NCBI Taxonomy" id="2528008"/>
    <lineage>
        <taxon>Bacteria</taxon>
        <taxon>Pseudomonadati</taxon>
        <taxon>Planctomycetota</taxon>
        <taxon>Planctomycetia</taxon>
        <taxon>Planctomycetia incertae sedis</taxon>
        <taxon>Rohdeia</taxon>
    </lineage>
</organism>
<proteinExistence type="predicted"/>
<evidence type="ECO:0000256" key="1">
    <source>
        <dbReference type="SAM" id="MobiDB-lite"/>
    </source>
</evidence>
<dbReference type="OrthoDB" id="252170at2"/>
<keyword evidence="3" id="KW-1185">Reference proteome</keyword>
<evidence type="ECO:0000313" key="3">
    <source>
        <dbReference type="Proteomes" id="UP000319342"/>
    </source>
</evidence>
<dbReference type="AlphaFoldDB" id="A0A518CY53"/>
<dbReference type="Proteomes" id="UP000319342">
    <property type="component" value="Chromosome"/>
</dbReference>
<name>A0A518CY53_9BACT</name>
<gene>
    <name evidence="2" type="ORF">Pla163_12660</name>
</gene>
<dbReference type="Gene3D" id="1.25.40.10">
    <property type="entry name" value="Tetratricopeptide repeat domain"/>
    <property type="match status" value="1"/>
</dbReference>